<dbReference type="GO" id="GO:0008408">
    <property type="term" value="F:3'-5' exonuclease activity"/>
    <property type="evidence" value="ECO:0007669"/>
    <property type="project" value="UniProtKB-UniRule"/>
</dbReference>
<keyword evidence="21" id="KW-1185">Reference proteome</keyword>
<dbReference type="Gene3D" id="1.10.150.20">
    <property type="entry name" value="5' to 3' exonuclease, C-terminal subdomain"/>
    <property type="match status" value="2"/>
</dbReference>
<dbReference type="Pfam" id="PF01367">
    <property type="entry name" value="5_3_exonuc"/>
    <property type="match status" value="1"/>
</dbReference>
<feature type="domain" description="5'-3' exonuclease" evidence="18">
    <location>
        <begin position="4"/>
        <end position="267"/>
    </location>
</feature>
<keyword evidence="13 16" id="KW-0234">DNA repair</keyword>
<dbReference type="PANTHER" id="PTHR10133">
    <property type="entry name" value="DNA POLYMERASE I"/>
    <property type="match status" value="1"/>
</dbReference>
<evidence type="ECO:0000256" key="6">
    <source>
        <dbReference type="ARBA" id="ARBA00022705"/>
    </source>
</evidence>
<evidence type="ECO:0000259" key="17">
    <source>
        <dbReference type="SMART" id="SM00474"/>
    </source>
</evidence>
<dbReference type="KEGG" id="chyd:H4K34_09860"/>
<keyword evidence="10 16" id="KW-0269">Exonuclease</keyword>
<evidence type="ECO:0000256" key="5">
    <source>
        <dbReference type="ARBA" id="ARBA00022695"/>
    </source>
</evidence>
<keyword evidence="8 16" id="KW-0227">DNA damage</keyword>
<evidence type="ECO:0000259" key="19">
    <source>
        <dbReference type="SMART" id="SM00482"/>
    </source>
</evidence>
<dbReference type="CDD" id="cd09859">
    <property type="entry name" value="PIN_53EXO"/>
    <property type="match status" value="1"/>
</dbReference>
<evidence type="ECO:0000256" key="3">
    <source>
        <dbReference type="ARBA" id="ARBA00020311"/>
    </source>
</evidence>
<keyword evidence="12 16" id="KW-0238">DNA-binding</keyword>
<dbReference type="Gene3D" id="3.30.70.370">
    <property type="match status" value="1"/>
</dbReference>
<sequence length="933" mass="104683">MSDSKPTLYLLDAYALIYRAYFAFVNNPRISSKGLDTSAIFGFTVTLLEILEKKNPSHIAIVYDTAQPTVRHIEYPEYKAQRDETPEGIKVAFPYIRQVAEAFRIPFLGVDGYEADDVIGTLAKQAEEKGYEVYMMTPDKDFGQLVSENIFMYRPGRSGNPPEIWGVPEVCEKFDIDTVDQIVDYLGMMGDAVDNIPGIPGVGPKTASKLLKQYGSMEGMYEHADEIKGKLGEKIRDNQEQALLSKKLARIIIDVPIEFHEGDFKKDPADEELIKELFSELEFRTLSKRVLGESISPSASAPKAKAKADSSGQTDLFAQVPTEQPESDAGDGPRNLSNTEHLYQLVTHPKERKELLANLLKQTAVCFDTETTSIDVREAELVGLALSYQPGFAYYVHLPEGEQQAIIDEFRPFFENEEIEKIGQNLKYDISVLSNYNIEVKGPIFDTMLAHYLINPDMRHNMDIMAETYLAYETQSIEELIGKKGKNQKTMRQVEPEKVAEYAGEDADITLQLAAIFKEKLGDDSTAKVLKDIETPLVKVLSHMEMEGINLDREALKKLSDELAEDILRLDKEIHDLAGNSEFNIASPKQLGDVLFAEMKLLDKPKKTKSGQYSTSEDILQELAGEHEIAQKILDYRQSVKLKSTYVDALPEMVSPITHRLHTSFNQAVAATGRLSSNNPNLQNIPIRTERGKEVRKAFIPRDDNHVILAADYSQIELRLIAELSEEKTMMEAFINGEDIHAATAAKVFGVSLEDVTREMRSNAKTVNFGIIYGVSAFGLSQQTSLSRGEASDIIKSYFRTYPGIQDYIESQKELARQQGYVETMLGRRRYLKDINSRNAVVRGHAERNAVNAPIQGSAADIIKIAMIKIDAALKDYKTRMLLQVHDELVFDAPKEELETVTPIITDLMQNAIETKVPLVVESGYGANWLEAH</sequence>
<comment type="catalytic activity">
    <reaction evidence="14 16">
        <text>DNA(n) + a 2'-deoxyribonucleoside 5'-triphosphate = DNA(n+1) + diphosphate</text>
        <dbReference type="Rhea" id="RHEA:22508"/>
        <dbReference type="Rhea" id="RHEA-COMP:17339"/>
        <dbReference type="Rhea" id="RHEA-COMP:17340"/>
        <dbReference type="ChEBI" id="CHEBI:33019"/>
        <dbReference type="ChEBI" id="CHEBI:61560"/>
        <dbReference type="ChEBI" id="CHEBI:173112"/>
        <dbReference type="EC" id="2.7.7.7"/>
    </reaction>
</comment>
<dbReference type="InterPro" id="IPR019760">
    <property type="entry name" value="DNA-dir_DNA_pol_A_CS"/>
</dbReference>
<dbReference type="Pfam" id="PF01612">
    <property type="entry name" value="DNA_pol_A_exo1"/>
    <property type="match status" value="1"/>
</dbReference>
<dbReference type="AlphaFoldDB" id="A0A7H0VAD8"/>
<evidence type="ECO:0000313" key="21">
    <source>
        <dbReference type="Proteomes" id="UP000516305"/>
    </source>
</evidence>
<evidence type="ECO:0000256" key="11">
    <source>
        <dbReference type="ARBA" id="ARBA00022932"/>
    </source>
</evidence>
<name>A0A7H0VAD8_9FLAO</name>
<keyword evidence="6 16" id="KW-0235">DNA replication</keyword>
<evidence type="ECO:0000259" key="18">
    <source>
        <dbReference type="SMART" id="SM00475"/>
    </source>
</evidence>
<dbReference type="GO" id="GO:0006261">
    <property type="term" value="P:DNA-templated DNA replication"/>
    <property type="evidence" value="ECO:0007669"/>
    <property type="project" value="UniProtKB-UniRule"/>
</dbReference>
<organism evidence="20 21">
    <name type="scientific">Croceimicrobium hydrocarbonivorans</name>
    <dbReference type="NCBI Taxonomy" id="2761580"/>
    <lineage>
        <taxon>Bacteria</taxon>
        <taxon>Pseudomonadati</taxon>
        <taxon>Bacteroidota</taxon>
        <taxon>Flavobacteriia</taxon>
        <taxon>Flavobacteriales</taxon>
        <taxon>Owenweeksiaceae</taxon>
        <taxon>Croceimicrobium</taxon>
    </lineage>
</organism>
<comment type="similarity">
    <text evidence="1 16">Belongs to the DNA polymerase type-A family.</text>
</comment>
<proteinExistence type="inferred from homology"/>
<protein>
    <recommendedName>
        <fullName evidence="3 15">DNA polymerase I</fullName>
        <ecNumber evidence="2 15">2.7.7.7</ecNumber>
    </recommendedName>
</protein>
<dbReference type="InterPro" id="IPR020046">
    <property type="entry name" value="5-3_exonucl_a-hlix_arch_N"/>
</dbReference>
<keyword evidence="5 16" id="KW-0548">Nucleotidyltransferase</keyword>
<dbReference type="PRINTS" id="PR00868">
    <property type="entry name" value="DNAPOLI"/>
</dbReference>
<dbReference type="NCBIfam" id="NF004397">
    <property type="entry name" value="PRK05755.1"/>
    <property type="match status" value="1"/>
</dbReference>
<dbReference type="InterPro" id="IPR036279">
    <property type="entry name" value="5-3_exonuclease_C_sf"/>
</dbReference>
<dbReference type="InterPro" id="IPR036397">
    <property type="entry name" value="RNaseH_sf"/>
</dbReference>
<dbReference type="Gene3D" id="3.40.50.1010">
    <property type="entry name" value="5'-nuclease"/>
    <property type="match status" value="1"/>
</dbReference>
<dbReference type="FunFam" id="1.10.150.20:FF:000002">
    <property type="entry name" value="DNA polymerase I"/>
    <property type="match status" value="1"/>
</dbReference>
<evidence type="ECO:0000256" key="14">
    <source>
        <dbReference type="ARBA" id="ARBA00049244"/>
    </source>
</evidence>
<evidence type="ECO:0000256" key="15">
    <source>
        <dbReference type="NCBIfam" id="TIGR00593"/>
    </source>
</evidence>
<dbReference type="Pfam" id="PF00476">
    <property type="entry name" value="DNA_pol_A"/>
    <property type="match status" value="1"/>
</dbReference>
<dbReference type="PROSITE" id="PS00447">
    <property type="entry name" value="DNA_POLYMERASE_A"/>
    <property type="match status" value="1"/>
</dbReference>
<evidence type="ECO:0000256" key="2">
    <source>
        <dbReference type="ARBA" id="ARBA00012417"/>
    </source>
</evidence>
<dbReference type="InterPro" id="IPR018320">
    <property type="entry name" value="DNA_polymerase_1"/>
</dbReference>
<dbReference type="SMART" id="SM00482">
    <property type="entry name" value="POLAc"/>
    <property type="match status" value="1"/>
</dbReference>
<gene>
    <name evidence="16 20" type="primary">polA</name>
    <name evidence="20" type="ORF">H4K34_09860</name>
</gene>
<dbReference type="EMBL" id="CP060139">
    <property type="protein sequence ID" value="QNR22686.1"/>
    <property type="molecule type" value="Genomic_DNA"/>
</dbReference>
<feature type="domain" description="DNA-directed DNA polymerase family A palm" evidence="19">
    <location>
        <begin position="692"/>
        <end position="897"/>
    </location>
</feature>
<dbReference type="SUPFAM" id="SSF56672">
    <property type="entry name" value="DNA/RNA polymerases"/>
    <property type="match status" value="1"/>
</dbReference>
<dbReference type="SMART" id="SM00475">
    <property type="entry name" value="53EXOc"/>
    <property type="match status" value="1"/>
</dbReference>
<keyword evidence="9 16" id="KW-0378">Hydrolase</keyword>
<dbReference type="InterPro" id="IPR012337">
    <property type="entry name" value="RNaseH-like_sf"/>
</dbReference>
<dbReference type="RefSeq" id="WP_210757253.1">
    <property type="nucleotide sequence ID" value="NZ_CP060139.1"/>
</dbReference>
<dbReference type="SUPFAM" id="SSF53098">
    <property type="entry name" value="Ribonuclease H-like"/>
    <property type="match status" value="1"/>
</dbReference>
<dbReference type="CDD" id="cd09898">
    <property type="entry name" value="H3TH_53EXO"/>
    <property type="match status" value="1"/>
</dbReference>
<evidence type="ECO:0000256" key="12">
    <source>
        <dbReference type="ARBA" id="ARBA00023125"/>
    </source>
</evidence>
<dbReference type="GO" id="GO:0008409">
    <property type="term" value="F:5'-3' exonuclease activity"/>
    <property type="evidence" value="ECO:0007669"/>
    <property type="project" value="UniProtKB-UniRule"/>
</dbReference>
<dbReference type="InterPro" id="IPR002562">
    <property type="entry name" value="3'-5'_exonuclease_dom"/>
</dbReference>
<dbReference type="NCBIfam" id="TIGR00593">
    <property type="entry name" value="pola"/>
    <property type="match status" value="1"/>
</dbReference>
<dbReference type="SUPFAM" id="SSF88723">
    <property type="entry name" value="PIN domain-like"/>
    <property type="match status" value="1"/>
</dbReference>
<keyword evidence="4 16" id="KW-0808">Transferase</keyword>
<accession>A0A7H0VAD8</accession>
<dbReference type="SMART" id="SM00474">
    <property type="entry name" value="35EXOc"/>
    <property type="match status" value="1"/>
</dbReference>
<dbReference type="PANTHER" id="PTHR10133:SF27">
    <property type="entry name" value="DNA POLYMERASE NU"/>
    <property type="match status" value="1"/>
</dbReference>
<feature type="domain" description="3'-5' exonuclease" evidence="17">
    <location>
        <begin position="343"/>
        <end position="522"/>
    </location>
</feature>
<dbReference type="InterPro" id="IPR002298">
    <property type="entry name" value="DNA_polymerase_A"/>
</dbReference>
<dbReference type="GO" id="GO:0003677">
    <property type="term" value="F:DNA binding"/>
    <property type="evidence" value="ECO:0007669"/>
    <property type="project" value="UniProtKB-UniRule"/>
</dbReference>
<dbReference type="GO" id="GO:0006302">
    <property type="term" value="P:double-strand break repair"/>
    <property type="evidence" value="ECO:0007669"/>
    <property type="project" value="TreeGrafter"/>
</dbReference>
<evidence type="ECO:0000256" key="13">
    <source>
        <dbReference type="ARBA" id="ARBA00023204"/>
    </source>
</evidence>
<dbReference type="GO" id="GO:0003887">
    <property type="term" value="F:DNA-directed DNA polymerase activity"/>
    <property type="evidence" value="ECO:0007669"/>
    <property type="project" value="UniProtKB-UniRule"/>
</dbReference>
<evidence type="ECO:0000256" key="7">
    <source>
        <dbReference type="ARBA" id="ARBA00022722"/>
    </source>
</evidence>
<evidence type="ECO:0000313" key="20">
    <source>
        <dbReference type="EMBL" id="QNR22686.1"/>
    </source>
</evidence>
<dbReference type="InterPro" id="IPR008918">
    <property type="entry name" value="HhH2"/>
</dbReference>
<dbReference type="Pfam" id="PF02739">
    <property type="entry name" value="5_3_exonuc_N"/>
    <property type="match status" value="1"/>
</dbReference>
<dbReference type="Proteomes" id="UP000516305">
    <property type="component" value="Chromosome"/>
</dbReference>
<dbReference type="InterPro" id="IPR001098">
    <property type="entry name" value="DNA-dir_DNA_pol_A_palm_dom"/>
</dbReference>
<dbReference type="FunFam" id="1.20.1060.10:FF:000001">
    <property type="entry name" value="DNA polymerase I"/>
    <property type="match status" value="1"/>
</dbReference>
<keyword evidence="11 16" id="KW-0239">DNA-directed DNA polymerase</keyword>
<evidence type="ECO:0000256" key="4">
    <source>
        <dbReference type="ARBA" id="ARBA00022679"/>
    </source>
</evidence>
<dbReference type="InterPro" id="IPR043502">
    <property type="entry name" value="DNA/RNA_pol_sf"/>
</dbReference>
<reference evidence="20 21" key="1">
    <citation type="submission" date="2020-08" db="EMBL/GenBank/DDBJ databases">
        <title>Croceimicrobium hydrocarbonivorans gen. nov., sp. nov., a novel marine bacterium isolated from a bacterial consortium that degrades polyethylene terephthalate.</title>
        <authorList>
            <person name="Liu R."/>
        </authorList>
    </citation>
    <scope>NUCLEOTIDE SEQUENCE [LARGE SCALE GENOMIC DNA]</scope>
    <source>
        <strain evidence="20 21">A20-9</strain>
    </source>
</reference>
<dbReference type="SMART" id="SM00279">
    <property type="entry name" value="HhH2"/>
    <property type="match status" value="1"/>
</dbReference>
<dbReference type="CDD" id="cd06139">
    <property type="entry name" value="DNA_polA_I_Ecoli_like_exo"/>
    <property type="match status" value="1"/>
</dbReference>
<dbReference type="InterPro" id="IPR020045">
    <property type="entry name" value="DNA_polI_H3TH"/>
</dbReference>
<keyword evidence="7" id="KW-0540">Nuclease</keyword>
<evidence type="ECO:0000256" key="1">
    <source>
        <dbReference type="ARBA" id="ARBA00007705"/>
    </source>
</evidence>
<dbReference type="EC" id="2.7.7.7" evidence="2 15"/>
<dbReference type="InterPro" id="IPR002421">
    <property type="entry name" value="5-3_exonuclease"/>
</dbReference>
<dbReference type="Gene3D" id="3.30.420.10">
    <property type="entry name" value="Ribonuclease H-like superfamily/Ribonuclease H"/>
    <property type="match status" value="1"/>
</dbReference>
<evidence type="ECO:0000256" key="10">
    <source>
        <dbReference type="ARBA" id="ARBA00022839"/>
    </source>
</evidence>
<comment type="function">
    <text evidence="16">In addition to polymerase activity, this DNA polymerase exhibits 3'-5' and 5'-3' exonuclease activity.</text>
</comment>
<dbReference type="SUPFAM" id="SSF47807">
    <property type="entry name" value="5' to 3' exonuclease, C-terminal subdomain"/>
    <property type="match status" value="1"/>
</dbReference>
<evidence type="ECO:0000256" key="8">
    <source>
        <dbReference type="ARBA" id="ARBA00022763"/>
    </source>
</evidence>
<dbReference type="Gene3D" id="1.20.1060.10">
    <property type="entry name" value="Taq DNA Polymerase, Chain T, domain 4"/>
    <property type="match status" value="1"/>
</dbReference>
<dbReference type="FunFam" id="1.10.150.20:FF:000003">
    <property type="entry name" value="DNA polymerase I"/>
    <property type="match status" value="1"/>
</dbReference>
<evidence type="ECO:0000256" key="16">
    <source>
        <dbReference type="RuleBase" id="RU004460"/>
    </source>
</evidence>
<dbReference type="InterPro" id="IPR029060">
    <property type="entry name" value="PIN-like_dom_sf"/>
</dbReference>
<dbReference type="CDD" id="cd08637">
    <property type="entry name" value="DNA_pol_A_pol_I_C"/>
    <property type="match status" value="1"/>
</dbReference>
<evidence type="ECO:0000256" key="9">
    <source>
        <dbReference type="ARBA" id="ARBA00022801"/>
    </source>
</evidence>